<dbReference type="GO" id="GO:0005886">
    <property type="term" value="C:plasma membrane"/>
    <property type="evidence" value="ECO:0007669"/>
    <property type="project" value="UniProtKB-SubCell"/>
</dbReference>
<feature type="domain" description="SSD" evidence="7">
    <location>
        <begin position="186"/>
        <end position="323"/>
    </location>
</feature>
<evidence type="ECO:0000256" key="5">
    <source>
        <dbReference type="ARBA" id="ARBA00023136"/>
    </source>
</evidence>
<comment type="subcellular location">
    <subcellularLocation>
        <location evidence="1">Cell membrane</location>
        <topology evidence="1">Multi-pass membrane protein</topology>
    </subcellularLocation>
</comment>
<keyword evidence="5 6" id="KW-0472">Membrane</keyword>
<reference evidence="8" key="1">
    <citation type="submission" date="2020-09" db="EMBL/GenBank/DDBJ databases">
        <title>A novel bacterium of genus Paenibacillus, isolated from South China Sea.</title>
        <authorList>
            <person name="Huang H."/>
            <person name="Mo K."/>
            <person name="Hu Y."/>
        </authorList>
    </citation>
    <scope>NUCLEOTIDE SEQUENCE</scope>
    <source>
        <strain evidence="8">IB182496</strain>
    </source>
</reference>
<dbReference type="PANTHER" id="PTHR33406">
    <property type="entry name" value="MEMBRANE PROTEIN MJ1562-RELATED"/>
    <property type="match status" value="1"/>
</dbReference>
<dbReference type="EMBL" id="JACXIZ010000044">
    <property type="protein sequence ID" value="MBD2847710.1"/>
    <property type="molecule type" value="Genomic_DNA"/>
</dbReference>
<organism evidence="8 9">
    <name type="scientific">Paenibacillus sabuli</name>
    <dbReference type="NCBI Taxonomy" id="2772509"/>
    <lineage>
        <taxon>Bacteria</taxon>
        <taxon>Bacillati</taxon>
        <taxon>Bacillota</taxon>
        <taxon>Bacilli</taxon>
        <taxon>Bacillales</taxon>
        <taxon>Paenibacillaceae</taxon>
        <taxon>Paenibacillus</taxon>
    </lineage>
</organism>
<feature type="transmembrane region" description="Helical" evidence="6">
    <location>
        <begin position="668"/>
        <end position="690"/>
    </location>
</feature>
<feature type="transmembrane region" description="Helical" evidence="6">
    <location>
        <begin position="360"/>
        <end position="380"/>
    </location>
</feature>
<keyword evidence="2" id="KW-1003">Cell membrane</keyword>
<feature type="transmembrane region" description="Helical" evidence="6">
    <location>
        <begin position="302"/>
        <end position="325"/>
    </location>
</feature>
<feature type="transmembrane region" description="Helical" evidence="6">
    <location>
        <begin position="564"/>
        <end position="584"/>
    </location>
</feature>
<proteinExistence type="predicted"/>
<feature type="transmembrane region" description="Helical" evidence="6">
    <location>
        <begin position="224"/>
        <end position="247"/>
    </location>
</feature>
<dbReference type="PROSITE" id="PS50156">
    <property type="entry name" value="SSD"/>
    <property type="match status" value="1"/>
</dbReference>
<keyword evidence="4 6" id="KW-1133">Transmembrane helix</keyword>
<comment type="caution">
    <text evidence="8">The sequence shown here is derived from an EMBL/GenBank/DDBJ whole genome shotgun (WGS) entry which is preliminary data.</text>
</comment>
<feature type="transmembrane region" description="Helical" evidence="6">
    <location>
        <begin position="534"/>
        <end position="552"/>
    </location>
</feature>
<evidence type="ECO:0000256" key="2">
    <source>
        <dbReference type="ARBA" id="ARBA00022475"/>
    </source>
</evidence>
<evidence type="ECO:0000313" key="8">
    <source>
        <dbReference type="EMBL" id="MBD2847710.1"/>
    </source>
</evidence>
<dbReference type="Pfam" id="PF03176">
    <property type="entry name" value="MMPL"/>
    <property type="match status" value="2"/>
</dbReference>
<evidence type="ECO:0000256" key="6">
    <source>
        <dbReference type="SAM" id="Phobius"/>
    </source>
</evidence>
<feature type="transmembrane region" description="Helical" evidence="6">
    <location>
        <begin position="268"/>
        <end position="290"/>
    </location>
</feature>
<keyword evidence="9" id="KW-1185">Reference proteome</keyword>
<feature type="transmembrane region" description="Helical" evidence="6">
    <location>
        <begin position="639"/>
        <end position="662"/>
    </location>
</feature>
<gene>
    <name evidence="8" type="ORF">IDH44_21165</name>
</gene>
<dbReference type="AlphaFoldDB" id="A0A927GU26"/>
<accession>A0A927GU26</accession>
<protein>
    <submittedName>
        <fullName evidence="8">MMPL family transporter</fullName>
    </submittedName>
</protein>
<dbReference type="RefSeq" id="WP_190920815.1">
    <property type="nucleotide sequence ID" value="NZ_JACXIZ010000044.1"/>
</dbReference>
<dbReference type="Gene3D" id="1.20.1640.10">
    <property type="entry name" value="Multidrug efflux transporter AcrB transmembrane domain"/>
    <property type="match status" value="2"/>
</dbReference>
<evidence type="ECO:0000259" key="7">
    <source>
        <dbReference type="PROSITE" id="PS50156"/>
    </source>
</evidence>
<dbReference type="SUPFAM" id="SSF82866">
    <property type="entry name" value="Multidrug efflux transporter AcrB transmembrane domain"/>
    <property type="match status" value="2"/>
</dbReference>
<dbReference type="InterPro" id="IPR050545">
    <property type="entry name" value="Mycobact_MmpL"/>
</dbReference>
<dbReference type="PANTHER" id="PTHR33406:SF13">
    <property type="entry name" value="MEMBRANE PROTEIN YDFJ"/>
    <property type="match status" value="1"/>
</dbReference>
<sequence length="709" mass="74237">MSGGARGGRAWCWAVVLAWSALLIVSAPLAAELPGRVGDHGLSPPAGGDYDTVRHMLETQYGMPAEPVLVLLRKHGRLDEAAYAAYLREAVAALESVPGVIRVISPLERPEQRRGDYAYAAVELSPPQRAHPAVLDELRRRLPPHPDVEPAWSGAPVVQAEVNAASRRDVAVAERIGLPAALAVMWLALGGLLPALLPILVGWATVSAALAAAAWIAQDAMLSNFVLSVIPMVGLALSIDFALLLVGRYREELLRATPVAALQTTLRTAGCSVCCSALCAGGGLAAMMLIPVPMFASVAGAALLVLATSVVTCFTLLPALLVLLAPRLARAAGPRRSGGGRRLLARWLTRWTDAVMRRPVRSALLSGGVLLALLLPLLRIEVEMPDAGSLPAGHPVRAATQTMEEVFGPSGARVPLIAFAPGGAWTAADWARARRLALALSQDADVAGVDSPFALATGLGTATLETAAPQARLATYLRGGSMRIEVQLRHGAHAPEARAWVSSWARIGTASSLPVLVGGEVKREQELFDAVRAGAWHVLLAGAAANVVVLLLAFGSPALAAKTLLTSLLGMGAAFGVLTLALRYGAFGMERGPVALMIPAFVFGIVFAVSMDYGVFLVSRMCERYRASGDNDGAVREGMLATGPIITAAAAIMIAVTTPFALAEVAGVRQLGIGIAVAIFLDATLIRLMLVPALMRLLGRWNWGKGRFG</sequence>
<evidence type="ECO:0000313" key="9">
    <source>
        <dbReference type="Proteomes" id="UP000621560"/>
    </source>
</evidence>
<keyword evidence="3 6" id="KW-0812">Transmembrane</keyword>
<evidence type="ECO:0000256" key="3">
    <source>
        <dbReference type="ARBA" id="ARBA00022692"/>
    </source>
</evidence>
<dbReference type="InterPro" id="IPR000731">
    <property type="entry name" value="SSD"/>
</dbReference>
<evidence type="ECO:0000256" key="4">
    <source>
        <dbReference type="ARBA" id="ARBA00022989"/>
    </source>
</evidence>
<dbReference type="InterPro" id="IPR004869">
    <property type="entry name" value="MMPL_dom"/>
</dbReference>
<feature type="transmembrane region" description="Helical" evidence="6">
    <location>
        <begin position="596"/>
        <end position="618"/>
    </location>
</feature>
<dbReference type="Proteomes" id="UP000621560">
    <property type="component" value="Unassembled WGS sequence"/>
</dbReference>
<evidence type="ECO:0000256" key="1">
    <source>
        <dbReference type="ARBA" id="ARBA00004651"/>
    </source>
</evidence>
<name>A0A927GU26_9BACL</name>